<feature type="region of interest" description="Disordered" evidence="1">
    <location>
        <begin position="1"/>
        <end position="22"/>
    </location>
</feature>
<dbReference type="Proteomes" id="UP000198418">
    <property type="component" value="Unassembled WGS sequence"/>
</dbReference>
<feature type="compositionally biased region" description="Low complexity" evidence="1">
    <location>
        <begin position="56"/>
        <end position="68"/>
    </location>
</feature>
<evidence type="ECO:0008006" key="4">
    <source>
        <dbReference type="Google" id="ProtNLM"/>
    </source>
</evidence>
<feature type="region of interest" description="Disordered" evidence="1">
    <location>
        <begin position="40"/>
        <end position="190"/>
    </location>
</feature>
<dbReference type="InterPro" id="IPR019632">
    <property type="entry name" value="DUF2497"/>
</dbReference>
<dbReference type="AlphaFoldDB" id="A0A212Q8W5"/>
<evidence type="ECO:0000256" key="1">
    <source>
        <dbReference type="SAM" id="MobiDB-lite"/>
    </source>
</evidence>
<protein>
    <recommendedName>
        <fullName evidence="4">DUF2497 domain-containing protein</fullName>
    </recommendedName>
</protein>
<evidence type="ECO:0000313" key="3">
    <source>
        <dbReference type="Proteomes" id="UP000198418"/>
    </source>
</evidence>
<dbReference type="Pfam" id="PF10691">
    <property type="entry name" value="DUF2497"/>
    <property type="match status" value="1"/>
</dbReference>
<reference evidence="3" key="1">
    <citation type="submission" date="2017-06" db="EMBL/GenBank/DDBJ databases">
        <authorList>
            <person name="Varghese N."/>
            <person name="Submissions S."/>
        </authorList>
    </citation>
    <scope>NUCLEOTIDE SEQUENCE [LARGE SCALE GENOMIC DNA]</scope>
    <source>
        <strain evidence="3">DSM 137</strain>
    </source>
</reference>
<keyword evidence="3" id="KW-1185">Reference proteome</keyword>
<sequence length="340" mass="35375">MNATNASQTSLQAEQKAHEPSMEDILASIRKIIADDDALPLSRRASLQPEPPPAAPAQAEQPAQQPVAAPSPPPVAAERSAPSPAMAAPARFQGRSESPLRPPPLPNLRELALRLDDVPGPLAPTTATPPPDLRPSLDDHFAEGGDLPLESFTPAVEPPKAEARPEPAAAPIVAPDPAPQPAAPSVSFETGGMNMPPLSFRASVPPPIGLAPVRVVPAESAPVAAPGLVARISEASAAEAAKSAPVSPSPLAPARSAAPPPARLDWVEPAMLSGPSEAKVGAAFEALAESALLRDPEMVERLTREILRPMIKTWLDDNLPNVVERLVRAEIERVARGPKG</sequence>
<dbReference type="RefSeq" id="WP_088518943.1">
    <property type="nucleotide sequence ID" value="NZ_FYDG01000001.1"/>
</dbReference>
<accession>A0A212Q8W5</accession>
<dbReference type="OrthoDB" id="7189469at2"/>
<dbReference type="EMBL" id="FYDG01000001">
    <property type="protein sequence ID" value="SNB55828.1"/>
    <property type="molecule type" value="Genomic_DNA"/>
</dbReference>
<organism evidence="2 3">
    <name type="scientific">Rhodoblastus acidophilus</name>
    <name type="common">Rhodopseudomonas acidophila</name>
    <dbReference type="NCBI Taxonomy" id="1074"/>
    <lineage>
        <taxon>Bacteria</taxon>
        <taxon>Pseudomonadati</taxon>
        <taxon>Pseudomonadota</taxon>
        <taxon>Alphaproteobacteria</taxon>
        <taxon>Hyphomicrobiales</taxon>
        <taxon>Rhodoblastaceae</taxon>
        <taxon>Rhodoblastus</taxon>
    </lineage>
</organism>
<feature type="compositionally biased region" description="Polar residues" evidence="1">
    <location>
        <begin position="1"/>
        <end position="13"/>
    </location>
</feature>
<name>A0A212Q8W5_RHOAC</name>
<proteinExistence type="predicted"/>
<evidence type="ECO:0000313" key="2">
    <source>
        <dbReference type="EMBL" id="SNB55828.1"/>
    </source>
</evidence>
<feature type="compositionally biased region" description="Low complexity" evidence="1">
    <location>
        <begin position="76"/>
        <end position="91"/>
    </location>
</feature>
<gene>
    <name evidence="2" type="ORF">SAMN06265338_101477</name>
</gene>